<comment type="caution">
    <text evidence="2">The sequence shown here is derived from an EMBL/GenBank/DDBJ whole genome shotgun (WGS) entry which is preliminary data.</text>
</comment>
<dbReference type="PANTHER" id="PTHR33215">
    <property type="entry name" value="PROTEIN DISTAL ANTENNA"/>
    <property type="match status" value="1"/>
</dbReference>
<dbReference type="InterPro" id="IPR009057">
    <property type="entry name" value="Homeodomain-like_sf"/>
</dbReference>
<dbReference type="InterPro" id="IPR051839">
    <property type="entry name" value="RD_transcriptional_regulator"/>
</dbReference>
<sequence>MIVPKPFDRDFKLNAVQMVTQQGKSASQVARDLGISPKTMHGWVQHYKEDPVSPFVGSGHLKPDAQALRELERENRDLREENAILKKAMRIFTNDRR</sequence>
<dbReference type="GO" id="GO:0006313">
    <property type="term" value="P:DNA transposition"/>
    <property type="evidence" value="ECO:0007669"/>
    <property type="project" value="InterPro"/>
</dbReference>
<keyword evidence="1" id="KW-0175">Coiled coil</keyword>
<dbReference type="GO" id="GO:0003677">
    <property type="term" value="F:DNA binding"/>
    <property type="evidence" value="ECO:0007669"/>
    <property type="project" value="InterPro"/>
</dbReference>
<evidence type="ECO:0000256" key="1">
    <source>
        <dbReference type="SAM" id="Coils"/>
    </source>
</evidence>
<reference evidence="2 3" key="1">
    <citation type="submission" date="2015-12" db="EMBL/GenBank/DDBJ databases">
        <title>Draft genome sequence of Acidibacillus ferrooxidans ITV001, isolated from a chalcopyrite acid mine drainage site in Brazil.</title>
        <authorList>
            <person name="Dall'Agnol H."/>
            <person name="Nancucheo I."/>
            <person name="Johnson B."/>
            <person name="Oliveira R."/>
            <person name="Leite L."/>
            <person name="Pylro V."/>
            <person name="Nunes G.L."/>
            <person name="Tzotzos G."/>
            <person name="Fernandes G.R."/>
            <person name="Dutra J."/>
            <person name="Orellana S.C."/>
            <person name="Oliveira G."/>
        </authorList>
    </citation>
    <scope>NUCLEOTIDE SEQUENCE [LARGE SCALE GENOMIC DNA]</scope>
    <source>
        <strain evidence="3">ITV01</strain>
    </source>
</reference>
<name>A0A101XQD5_9BACL</name>
<feature type="coiled-coil region" evidence="1">
    <location>
        <begin position="61"/>
        <end position="95"/>
    </location>
</feature>
<dbReference type="SUPFAM" id="SSF46689">
    <property type="entry name" value="Homeodomain-like"/>
    <property type="match status" value="1"/>
</dbReference>
<dbReference type="GO" id="GO:0004803">
    <property type="term" value="F:transposase activity"/>
    <property type="evidence" value="ECO:0007669"/>
    <property type="project" value="InterPro"/>
</dbReference>
<dbReference type="Proteomes" id="UP000053557">
    <property type="component" value="Unassembled WGS sequence"/>
</dbReference>
<gene>
    <name evidence="2" type="ORF">ATW55_15295</name>
</gene>
<organism evidence="2 3">
    <name type="scientific">Ferroacidibacillus organovorans</name>
    <dbReference type="NCBI Taxonomy" id="1765683"/>
    <lineage>
        <taxon>Bacteria</taxon>
        <taxon>Bacillati</taxon>
        <taxon>Bacillota</taxon>
        <taxon>Bacilli</taxon>
        <taxon>Bacillales</taxon>
        <taxon>Alicyclobacillaceae</taxon>
        <taxon>Ferroacidibacillus</taxon>
    </lineage>
</organism>
<dbReference type="PANTHER" id="PTHR33215:SF13">
    <property type="entry name" value="PROTEIN DISTAL ANTENNA"/>
    <property type="match status" value="1"/>
</dbReference>
<protein>
    <submittedName>
        <fullName evidence="2">Transposase</fullName>
    </submittedName>
</protein>
<dbReference type="EMBL" id="LPVJ01000045">
    <property type="protein sequence ID" value="KUO95642.1"/>
    <property type="molecule type" value="Genomic_DNA"/>
</dbReference>
<evidence type="ECO:0000313" key="2">
    <source>
        <dbReference type="EMBL" id="KUO95642.1"/>
    </source>
</evidence>
<evidence type="ECO:0000313" key="3">
    <source>
        <dbReference type="Proteomes" id="UP000053557"/>
    </source>
</evidence>
<dbReference type="Pfam" id="PF01527">
    <property type="entry name" value="HTH_Tnp_1"/>
    <property type="match status" value="1"/>
</dbReference>
<dbReference type="AlphaFoldDB" id="A0A101XQD5"/>
<accession>A0A101XQD5</accession>
<keyword evidence="3" id="KW-1185">Reference proteome</keyword>
<dbReference type="InterPro" id="IPR002514">
    <property type="entry name" value="Transposase_8"/>
</dbReference>
<proteinExistence type="predicted"/>
<dbReference type="Gene3D" id="1.10.10.60">
    <property type="entry name" value="Homeodomain-like"/>
    <property type="match status" value="1"/>
</dbReference>